<dbReference type="InterPro" id="IPR001087">
    <property type="entry name" value="GDSL"/>
</dbReference>
<dbReference type="InterPro" id="IPR036514">
    <property type="entry name" value="SGNH_hydro_sf"/>
</dbReference>
<dbReference type="GO" id="GO:0016788">
    <property type="term" value="F:hydrolase activity, acting on ester bonds"/>
    <property type="evidence" value="ECO:0007669"/>
    <property type="project" value="InterPro"/>
</dbReference>
<gene>
    <name evidence="6" type="ORF">ZIOFF_033827</name>
</gene>
<organism evidence="6 7">
    <name type="scientific">Zingiber officinale</name>
    <name type="common">Ginger</name>
    <name type="synonym">Amomum zingiber</name>
    <dbReference type="NCBI Taxonomy" id="94328"/>
    <lineage>
        <taxon>Eukaryota</taxon>
        <taxon>Viridiplantae</taxon>
        <taxon>Streptophyta</taxon>
        <taxon>Embryophyta</taxon>
        <taxon>Tracheophyta</taxon>
        <taxon>Spermatophyta</taxon>
        <taxon>Magnoliopsida</taxon>
        <taxon>Liliopsida</taxon>
        <taxon>Zingiberales</taxon>
        <taxon>Zingiberaceae</taxon>
        <taxon>Zingiber</taxon>
    </lineage>
</organism>
<dbReference type="SUPFAM" id="SSF52266">
    <property type="entry name" value="SGNH hydrolase"/>
    <property type="match status" value="1"/>
</dbReference>
<dbReference type="InterPro" id="IPR035669">
    <property type="entry name" value="SGNH_plant_lipase-like"/>
</dbReference>
<sequence length="435" mass="47780">MRALVNAAFSISLAIAMAAAPPHLLVSFLLSFSLALPLVAAECFTSIYSFGDSLADTGNAIRLGSLGGPTGNLPYGRTFFQRPTGRFSDGRLMIDFIAQGLGLPLVPPYLGGGSGEDFRKGVNFAVAGATALDLSFFRAKGIQATWTDRSLHVQIGLFKQLLPSIFPGHGMPMLMVMCCVMTSTEQRLNGKQYLPKRKEKLIVDKIRQICYPKDVLNSSLILMGEIGGNDYNHPFFQRRTVEEIRSFVPDVIGSISSAINELISLGAKTMLVPGNFPIGCVPVYLDIYKTENVEYYESETSCIKWLNELSQYHNRLLKEELDRLRKLHPQVKIIYANYYDAMLSFFRAPHVFGFKFPLRACCGSDGPYGVNPNAACGHINAKVCSDPSRSVSWDGIHLTEAAYGAIANSLLEGPHADPPLKQACLGIQLNDVYDF</sequence>
<name>A0A8J5GXK0_ZINOF</name>
<reference evidence="6 7" key="1">
    <citation type="submission" date="2020-08" db="EMBL/GenBank/DDBJ databases">
        <title>Plant Genome Project.</title>
        <authorList>
            <person name="Zhang R.-G."/>
        </authorList>
    </citation>
    <scope>NUCLEOTIDE SEQUENCE [LARGE SCALE GENOMIC DNA]</scope>
    <source>
        <tissue evidence="6">Rhizome</tissue>
    </source>
</reference>
<comment type="similarity">
    <text evidence="1">Belongs to the 'GDSL' lipolytic enzyme family.</text>
</comment>
<dbReference type="AlphaFoldDB" id="A0A8J5GXK0"/>
<dbReference type="EMBL" id="JACMSC010000009">
    <property type="protein sequence ID" value="KAG6508453.1"/>
    <property type="molecule type" value="Genomic_DNA"/>
</dbReference>
<feature type="chain" id="PRO_5035147921" description="GDSL esterase/lipase" evidence="5">
    <location>
        <begin position="42"/>
        <end position="435"/>
    </location>
</feature>
<dbReference type="PANTHER" id="PTHR22835">
    <property type="entry name" value="ZINC FINGER FYVE DOMAIN CONTAINING PROTEIN"/>
    <property type="match status" value="1"/>
</dbReference>
<evidence type="ECO:0000256" key="4">
    <source>
        <dbReference type="ARBA" id="ARBA00023180"/>
    </source>
</evidence>
<keyword evidence="3" id="KW-0378">Hydrolase</keyword>
<evidence type="ECO:0000256" key="3">
    <source>
        <dbReference type="ARBA" id="ARBA00022801"/>
    </source>
</evidence>
<evidence type="ECO:0000256" key="2">
    <source>
        <dbReference type="ARBA" id="ARBA00022729"/>
    </source>
</evidence>
<dbReference type="PANTHER" id="PTHR22835:SF663">
    <property type="entry name" value="LIPASE-LIKE"/>
    <property type="match status" value="1"/>
</dbReference>
<evidence type="ECO:0000313" key="7">
    <source>
        <dbReference type="Proteomes" id="UP000734854"/>
    </source>
</evidence>
<dbReference type="Proteomes" id="UP000734854">
    <property type="component" value="Unassembled WGS sequence"/>
</dbReference>
<evidence type="ECO:0000256" key="1">
    <source>
        <dbReference type="ARBA" id="ARBA00008668"/>
    </source>
</evidence>
<dbReference type="Gene3D" id="3.40.50.1110">
    <property type="entry name" value="SGNH hydrolase"/>
    <property type="match status" value="1"/>
</dbReference>
<protein>
    <recommendedName>
        <fullName evidence="8">GDSL esterase/lipase</fullName>
    </recommendedName>
</protein>
<proteinExistence type="inferred from homology"/>
<keyword evidence="7" id="KW-1185">Reference proteome</keyword>
<keyword evidence="2 5" id="KW-0732">Signal</keyword>
<evidence type="ECO:0000256" key="5">
    <source>
        <dbReference type="SAM" id="SignalP"/>
    </source>
</evidence>
<evidence type="ECO:0008006" key="8">
    <source>
        <dbReference type="Google" id="ProtNLM"/>
    </source>
</evidence>
<dbReference type="Pfam" id="PF00657">
    <property type="entry name" value="Lipase_GDSL"/>
    <property type="match status" value="1"/>
</dbReference>
<comment type="caution">
    <text evidence="6">The sequence shown here is derived from an EMBL/GenBank/DDBJ whole genome shotgun (WGS) entry which is preliminary data.</text>
</comment>
<keyword evidence="4" id="KW-0325">Glycoprotein</keyword>
<dbReference type="CDD" id="cd01837">
    <property type="entry name" value="SGNH_plant_lipase_like"/>
    <property type="match status" value="1"/>
</dbReference>
<feature type="signal peptide" evidence="5">
    <location>
        <begin position="1"/>
        <end position="41"/>
    </location>
</feature>
<evidence type="ECO:0000313" key="6">
    <source>
        <dbReference type="EMBL" id="KAG6508453.1"/>
    </source>
</evidence>
<accession>A0A8J5GXK0</accession>